<feature type="region of interest" description="Disordered" evidence="1">
    <location>
        <begin position="1806"/>
        <end position="1890"/>
    </location>
</feature>
<feature type="compositionally biased region" description="Basic and acidic residues" evidence="1">
    <location>
        <begin position="456"/>
        <end position="469"/>
    </location>
</feature>
<feature type="compositionally biased region" description="Acidic residues" evidence="1">
    <location>
        <begin position="161"/>
        <end position="171"/>
    </location>
</feature>
<feature type="region of interest" description="Disordered" evidence="1">
    <location>
        <begin position="2264"/>
        <end position="2298"/>
    </location>
</feature>
<feature type="compositionally biased region" description="Basic and acidic residues" evidence="1">
    <location>
        <begin position="3610"/>
        <end position="3635"/>
    </location>
</feature>
<feature type="compositionally biased region" description="Low complexity" evidence="1">
    <location>
        <begin position="346"/>
        <end position="376"/>
    </location>
</feature>
<feature type="compositionally biased region" description="Low complexity" evidence="1">
    <location>
        <begin position="1314"/>
        <end position="1341"/>
    </location>
</feature>
<feature type="compositionally biased region" description="Basic and acidic residues" evidence="1">
    <location>
        <begin position="3043"/>
        <end position="3052"/>
    </location>
</feature>
<feature type="compositionally biased region" description="Basic and acidic residues" evidence="1">
    <location>
        <begin position="4439"/>
        <end position="4479"/>
    </location>
</feature>
<feature type="compositionally biased region" description="Low complexity" evidence="1">
    <location>
        <begin position="3053"/>
        <end position="3063"/>
    </location>
</feature>
<feature type="compositionally biased region" description="Basic and acidic residues" evidence="1">
    <location>
        <begin position="694"/>
        <end position="713"/>
    </location>
</feature>
<dbReference type="OrthoDB" id="332965at2759"/>
<feature type="region of interest" description="Disordered" evidence="1">
    <location>
        <begin position="2178"/>
        <end position="2231"/>
    </location>
</feature>
<feature type="compositionally biased region" description="Pro residues" evidence="1">
    <location>
        <begin position="3921"/>
        <end position="3930"/>
    </location>
</feature>
<feature type="compositionally biased region" description="Basic and acidic residues" evidence="1">
    <location>
        <begin position="3526"/>
        <end position="3560"/>
    </location>
</feature>
<feature type="region of interest" description="Disordered" evidence="1">
    <location>
        <begin position="3148"/>
        <end position="3278"/>
    </location>
</feature>
<feature type="compositionally biased region" description="Basic and acidic residues" evidence="1">
    <location>
        <begin position="3571"/>
        <end position="3586"/>
    </location>
</feature>
<feature type="region of interest" description="Disordered" evidence="1">
    <location>
        <begin position="4327"/>
        <end position="4628"/>
    </location>
</feature>
<feature type="compositionally biased region" description="Basic and acidic residues" evidence="1">
    <location>
        <begin position="4195"/>
        <end position="4218"/>
    </location>
</feature>
<feature type="compositionally biased region" description="Low complexity" evidence="1">
    <location>
        <begin position="676"/>
        <end position="691"/>
    </location>
</feature>
<feature type="region of interest" description="Disordered" evidence="1">
    <location>
        <begin position="2873"/>
        <end position="2975"/>
    </location>
</feature>
<dbReference type="PANTHER" id="PTHR48125">
    <property type="entry name" value="LP07818P1"/>
    <property type="match status" value="1"/>
</dbReference>
<feature type="region of interest" description="Disordered" evidence="1">
    <location>
        <begin position="1195"/>
        <end position="1230"/>
    </location>
</feature>
<feature type="compositionally biased region" description="Acidic residues" evidence="1">
    <location>
        <begin position="3151"/>
        <end position="3169"/>
    </location>
</feature>
<feature type="compositionally biased region" description="Basic and acidic residues" evidence="1">
    <location>
        <begin position="172"/>
        <end position="187"/>
    </location>
</feature>
<feature type="region of interest" description="Disordered" evidence="1">
    <location>
        <begin position="3525"/>
        <end position="3635"/>
    </location>
</feature>
<feature type="compositionally biased region" description="Basic and acidic residues" evidence="1">
    <location>
        <begin position="4504"/>
        <end position="4527"/>
    </location>
</feature>
<feature type="compositionally biased region" description="Low complexity" evidence="1">
    <location>
        <begin position="1660"/>
        <end position="1674"/>
    </location>
</feature>
<feature type="compositionally biased region" description="Acidic residues" evidence="1">
    <location>
        <begin position="2965"/>
        <end position="2975"/>
    </location>
</feature>
<feature type="compositionally biased region" description="Low complexity" evidence="1">
    <location>
        <begin position="1274"/>
        <end position="1293"/>
    </location>
</feature>
<comment type="caution">
    <text evidence="2">The sequence shown here is derived from an EMBL/GenBank/DDBJ whole genome shotgun (WGS) entry which is preliminary data.</text>
</comment>
<feature type="compositionally biased region" description="Low complexity" evidence="1">
    <location>
        <begin position="4419"/>
        <end position="4438"/>
    </location>
</feature>
<feature type="compositionally biased region" description="Low complexity" evidence="1">
    <location>
        <begin position="1959"/>
        <end position="1970"/>
    </location>
</feature>
<feature type="region of interest" description="Disordered" evidence="1">
    <location>
        <begin position="417"/>
        <end position="485"/>
    </location>
</feature>
<protein>
    <submittedName>
        <fullName evidence="2">Uncharacterized protein</fullName>
    </submittedName>
</protein>
<feature type="compositionally biased region" description="Low complexity" evidence="1">
    <location>
        <begin position="502"/>
        <end position="529"/>
    </location>
</feature>
<feature type="compositionally biased region" description="Low complexity" evidence="1">
    <location>
        <begin position="766"/>
        <end position="852"/>
    </location>
</feature>
<feature type="compositionally biased region" description="Basic and acidic residues" evidence="1">
    <location>
        <begin position="4234"/>
        <end position="4243"/>
    </location>
</feature>
<feature type="compositionally biased region" description="Basic residues" evidence="1">
    <location>
        <begin position="135"/>
        <end position="146"/>
    </location>
</feature>
<feature type="compositionally biased region" description="Basic and acidic residues" evidence="1">
    <location>
        <begin position="1582"/>
        <end position="1594"/>
    </location>
</feature>
<dbReference type="EMBL" id="AHZU02000321">
    <property type="protein sequence ID" value="KFG45927.1"/>
    <property type="molecule type" value="Genomic_DNA"/>
</dbReference>
<sequence length="4628" mass="490844">MPEPTQCTSSSLPHSASSDVSDLSASSPSPPSRVCSIVSDAWPRETFVSSSAPAATDAPSEASSSTLPSSLVSSFSSSIDFQSPSPRWGPSVPRMLTRRSGKTCTVSRASDPPSCCPPSVPMCLDEIHAPLPKAWRGRGKKSRARSRFSPDSLQEYPESWEGVDEGEETESEKEARASGREDAKNVGRSEGVPEGARCVDWERGSREDGHNSQREGCGVEVEKKEDEEDVSLSSRCRQPLRDYPCESEHRSGSGQRRNHLERGDCAEVSEDIGRDAYQGEPSRTEGEERETSYEGRTCCPHQDGETGHPSSDTPLSSSLSSPPSSFQAPRAVHELSMLEASSLLLSETPTLRTPHTSSSSSHLSRASSSGGSSASLSERREEGGSLHTAIAGSPTSSTCMRSSGSCSALFPSIPLGSAADSHDAEAGGRQDGPFAFSSCFPSSSSLSWSPVGAEDTQGREGDMQEETRESLFAFSASPGQLRHPRGSTLSVATFSSDQAETSPFFSFSSSPRLPSSLSSAASASQSPSFVSTTVEIQRDGGAVEGLDRDVARKLATETFLTFAQPVRTFAEAPKDAVSPQKSFSPLRSRGNGLDSPARHTPRHEVKGSRGGAEAAGSPSSSSLTSSTSPLYTSPALSLCASELRRKAESALEAKEEARQIREEDGPRGTTAMPTCSRFSASPAFLFSPSSAGQEKPEEAARLDGRCSKAEATREFGSQDGTPVGTARLKGEGRSATEQIEASQCLSGSKDASNDSRGPKHGGTAHLPCASPVSSPSASPPSGAFPSASPPSASFPSASFPSGSFPSVSLPSVSLPSSSASGFSPSAPFSSSSSSCSLSSSSSASLSFPSCSSLSLSPARIFEDSSGVVAAEGKLNFSGEASVLGAGPPFASSPSPASEPSASVALKGRDASAGRLSGENNFFSFALEAHAPRPAEALASSLGASTSALKGALAGSLAVDAQGAEGESVNWDEALGVAKSDLKDPPIPRTEDEWEALIGTSKTASFSVYLGRELLDVSGVHSIQGDARTQLEGEKREGGGAAPAPPRMKPWESVLLVLDPTTATVASPYSPDSVNETEAQRDLPIVLLGGAGDPGAAPFVVIEETFTSDEGGGVLGFQGLPNAELSHEAGKDRVGNPRLIDGDCRGLSLGGEKRERHTQAAGRVEGKEGEKRLDRNADRTTRRQLGRLVLEAPGSGIGQRALKEKEEAERRLANSRSTHTREQEETCRKVTGGEPNCDEWVSGELKAKIDKGGTEETAATGLCQMKKPLGSNKDQAATSSQASPSSSPGLSLQFAASPCSASSASSVPCFSALPSCTASSSPPGSAPLASSSACSSSVPSTPDGSGGSGQTPSFASFRESLQRAVSSASPAEVDPRLLRLLRLADAMEAANGGKCQEERRQASGDIRAQPPGGSALSPLRDSTPSDEPVETVAVVSSLQQSQEKPSECPASDSFSSESSLVLSPLYRHEAPALSPAAAASPAASFSTFLFAGAPPSPSYLAVVEAQRVQMEEKQREKKGRRLLQELLRGFGGKTSDLHVPIPLCLFPPPARRLSHLSAIQMWTELRQSHCPTFASPSASSTREGTRSSRNGERRGFSLVSPGDSRLGLEASRDVPNFPVSPLVPVPEATAGSQSRVRGGAQSGGVPGGDGGFLSRGEMNFSPSSSAPSSSPISASSDRKKACLSGVSLASSPFLQPAPKAPDMEAQGAASPRGQVGSNEAGASGSASLTAEEQREVAELSLGLIRRSPDILLLPIQQQELALQQQLHQIMLCRHWWAEKMDRSLYEAPVFSEEDKNAKIIDAPPMSACMQDEASKSLGAASPTSREKDAREREKAEDGALCSGEERGRNERPPKRGVIVSAKKPVTGGEEKKKAKGARAREEKKSEEDIHAFPSILEPSNLMKEIFGLQKLPGSKAYRKLKDPRSGPPSWGTQVWFSLGRRAELEFLLRRHFYPDACKGAVSAAAESPAAATVGKKRGKETTGGAGAWKRSASSPSEGKPCSVSAGAAREKVLRDKKARKGRAAGRGRDDEKEEDLEEEEDEDEPALDGLESSASVEVLCEEGDKGSSSSTEKAEGEEDCLLHPLLLLRIANCEWRILRDFVPDVVKVFKQHVRCFKLKRNPYVTTLQQQVDYKLAVMSSLRSPFYRVASPFVDHAIRLILRHRFGVLSLSLVSPSSCEQEETGAERGPGSAPGARPDEETGDAFASRSSSSRILDEPEKREGVEDEEEFRRKGRSSSYALPLFGRESLAKLPPSSTLFASTAATASSSAAHAPLPAVARSGEEERGDEQLGKGCRKKVKRRLLEDDASPVASASPSPEPQEKRDSLVWAFPFASLAEDDGQAAGVLEQSGGRNLPPDCAQFLRVIQHSEGEGAAEFVETQEDEELQSLLSLFPSPWHAVRLFVRLFAARMQRGLDDGADRRADKTVGEALIDEHLLKAVLAHPWTLWLSFFFSRTKHSETACLSYSLAASLDRLSPLLPPVASVPSMSVPSASPSSPRLPYATCSLSLAKREQPADPLILPRRAFAHYGRFQEFPRFVCGGVDREKCIRRRRFRVEVRKGTGCLANSFSFSFSFSPSSASRDLTRHTNEEAEVRQESQSRLRKPVSSQSVVAENSRGDDQEESPELPAPATTAASQASKKKKSRKGGKKGEGKKEERRDEETPGGDSGTSSQEKEAALEEEWSSWSLERVGVGGKYYRMIEVEEIPDDELTTAVLPPFQSSFREELRSVENEDAGLQDEPQAEMAPSDKAALKVKREPGGAGPVSVSPAASGVDVDVTNALERKNTTKTDEKSTREGEKSEVEEEPPKDLDEKESLALQRHLLRTEALLRLFEYRQSVPEKLEPGLAVQFASSLIPGSHVAWWEGVILSVKEDDGSGTSPVAPQLPSTPFPSLPLKPSAFPPGLTDKKKKRSRTSAPFPSASGGNQEATPASREAGEREQEGDKGRRGKDKREKTVDARSHEAGDAADEGEEEEQGAWVEIAYQVGPRTVKRAFTTFRLFIPQNVPLAEPAEGCWRLRPRSPLCSSPPPSLARFLRLLDAQEKAEEAADSRRASSSPSHTSSSSPPPASSSPLASVDPWERALVEEGEGEEGAVRHRYKVGLLAQDVWPGAVVCVRMEENPHELHDALVLNVQTSPCCCLARHRQRSSSFSDDEDFSVEGEGEEREPEGDAQAGRERATCAEGETRLQRLSGEETPAAGQGEAREQTGRAAEAGQTRAPEKKEKTSKPATEVSAATGEKRAEGQEERTTTKSVDDTGASPADERDASLQGIPKSGVRAEKRVPGRCTCSWKLQVVDAADEANAFTVCASSHTPPSYFSSLLPTSSSRGEAAAAAPAAPPLRCALEGRRQFLPSSSSPSPVRVVAVKLLYFADAAVEWISVDVLRYRLCYDVHPQDPSVPLAQLRPRWVWVIPRFVSPLPRKLYHLQELLAALANPASASGVGPPASACGETLGGKALGDRDDGFSPASASVHTVFSRYLRVAPGTAACAKASLWYIPVDLQLHPACMPPFVHVPAVCLPSNTKKREKLEEQKRGNEKRVESEKNSETGKGEGEGAAERGGEAGNAGDCAEDLEKEKKVREKRKTGDAEDTEPADEKGRLQGEGAKKKRKTAEEDCEARATDEKDSEKSAKQDSRRVCEAKVAGAGTPTDALCASALASPQPVAAASLAVGNSRGSSAAASSNRDSPAPQTDEKEATPILFAPTICKFLQPDLDPRALLLQNLWIYRYPSMPYFPPHTAPAIGAMLASAQGSAVSNRHAFVRREPLFAARLDEEGGDERETVSAQAQAQAGDGVAGGEEEPGRTLQKTARRGASVERRATRSESEQGRDSTGLPDAGDTDGTAPVSSTEVARGSLETEEGRQAPPGERTFIPEGLRQDSGSAQGDAPCEKATVHAGEKQDEAGVEGEHGRGRTGAEDGPDLDSPPSPPVPMAPGEAAASQGGGLQTNTKETKDEMALGTVAHDAKERRDEKLDCVSLIGRESEASLTPAAGGLNSASMESPDDRRRGENKASLDAARDSEKSVENRDETPEEKRGREKRERDGESLHASGNPSYRLGSRKKASTGRASAAPEPDEGNTVEEGQDFEEERSLGEEAGSKGVKSELEEPAGGALDEDEKAPDSEKKGDECRRNAKRKLLSVAPAATVSACSSPASCLGEDLREEKSGDIAEREEDATASSASSSATLKNKRGGRRTRRAYEGERELRDGETKEMSGGERERKKGKKLSPVTVHISKGQKDGPDREFPLSSSLSLPAALLSTNEGASSPSSSSSSSSFIEIVEVESVSTPGSVPRVVLDEDEDAARSLLKDRRGRGTPGVSSLAVAPAYGEVDLPRGSSQSSQSEALAPSSSSLSSPVSLSASPAPSPSSLASPSSPASSSPSSLPSCSSSPSASSILQGGVRPIRSNGPRQGDSATFALRGSPAVSASASSLASASAFLVSDGERGARRAEGDWERTRRHPLDAEKEESTGGALHTREDDSGRGIGTSFSAGSWGLEAPSLGLGRGRRGDKERGVERRDEELDEGSEAHRTGRTQPVLEWHQLTWITEDEVEDERKRDHRRDSKGAKKKVKVTGVKTGAGPSRALPVAAREAHQAALAPGGSAPRDGLKRGKGIDKPPEQPGVAHDAPSPL</sequence>
<feature type="compositionally biased region" description="Low complexity" evidence="1">
    <location>
        <begin position="433"/>
        <end position="450"/>
    </location>
</feature>
<feature type="region of interest" description="Disordered" evidence="1">
    <location>
        <begin position="647"/>
        <end position="852"/>
    </location>
</feature>
<feature type="region of interest" description="Disordered" evidence="1">
    <location>
        <begin position="48"/>
        <end position="94"/>
    </location>
</feature>
<feature type="region of interest" description="Disordered" evidence="1">
    <location>
        <begin position="4303"/>
        <end position="4322"/>
    </location>
</feature>
<dbReference type="Proteomes" id="UP000028837">
    <property type="component" value="Unassembled WGS sequence"/>
</dbReference>
<feature type="region of interest" description="Disordered" evidence="1">
    <location>
        <begin position="2575"/>
        <end position="2684"/>
    </location>
</feature>
<feature type="compositionally biased region" description="Basic and acidic residues" evidence="1">
    <location>
        <begin position="1867"/>
        <end position="1889"/>
    </location>
</feature>
<feature type="compositionally biased region" description="Low complexity" evidence="1">
    <location>
        <begin position="309"/>
        <end position="325"/>
    </location>
</feature>
<feature type="compositionally biased region" description="Basic and acidic residues" evidence="1">
    <location>
        <begin position="4117"/>
        <end position="4129"/>
    </location>
</feature>
<evidence type="ECO:0000256" key="1">
    <source>
        <dbReference type="SAM" id="MobiDB-lite"/>
    </source>
</evidence>
<feature type="compositionally biased region" description="Basic and acidic residues" evidence="1">
    <location>
        <begin position="4156"/>
        <end position="4167"/>
    </location>
</feature>
<feature type="compositionally biased region" description="Basic and acidic residues" evidence="1">
    <location>
        <begin position="1150"/>
        <end position="1180"/>
    </location>
</feature>
<feature type="compositionally biased region" description="Low complexity" evidence="1">
    <location>
        <begin position="4334"/>
        <end position="4392"/>
    </location>
</feature>
<feature type="compositionally biased region" description="Polar residues" evidence="1">
    <location>
        <begin position="1"/>
        <end position="14"/>
    </location>
</feature>
<feature type="region of interest" description="Disordered" evidence="1">
    <location>
        <begin position="3771"/>
        <end position="4246"/>
    </location>
</feature>
<name>A0A086KNF9_TOXGO</name>
<feature type="compositionally biased region" description="Basic and acidic residues" evidence="1">
    <location>
        <begin position="2934"/>
        <end position="2964"/>
    </location>
</feature>
<feature type="compositionally biased region" description="Gly residues" evidence="1">
    <location>
        <begin position="1639"/>
        <end position="1652"/>
    </location>
</feature>
<feature type="compositionally biased region" description="Low complexity" evidence="1">
    <location>
        <begin position="49"/>
        <end position="86"/>
    </location>
</feature>
<feature type="compositionally biased region" description="Basic and acidic residues" evidence="1">
    <location>
        <begin position="2213"/>
        <end position="2222"/>
    </location>
</feature>
<feature type="compositionally biased region" description="Basic residues" evidence="1">
    <location>
        <begin position="2638"/>
        <end position="2647"/>
    </location>
</feature>
<feature type="compositionally biased region" description="Acidic residues" evidence="1">
    <location>
        <begin position="4071"/>
        <end position="4086"/>
    </location>
</feature>
<feature type="compositionally biased region" description="Low complexity" evidence="1">
    <location>
        <begin position="392"/>
        <end position="405"/>
    </location>
</feature>
<feature type="region of interest" description="Disordered" evidence="1">
    <location>
        <begin position="1692"/>
        <end position="1729"/>
    </location>
</feature>
<feature type="region of interest" description="Disordered" evidence="1">
    <location>
        <begin position="1260"/>
        <end position="1293"/>
    </location>
</feature>
<feature type="region of interest" description="Disordered" evidence="1">
    <location>
        <begin position="1"/>
        <end position="34"/>
    </location>
</feature>
<feature type="compositionally biased region" description="Basic and acidic residues" evidence="1">
    <location>
        <begin position="4087"/>
        <end position="4103"/>
    </location>
</feature>
<feature type="region of interest" description="Disordered" evidence="1">
    <location>
        <begin position="1570"/>
        <end position="1676"/>
    </location>
</feature>
<evidence type="ECO:0000313" key="2">
    <source>
        <dbReference type="EMBL" id="KFG45927.1"/>
    </source>
</evidence>
<feature type="region of interest" description="Disordered" evidence="1">
    <location>
        <begin position="1958"/>
        <end position="2048"/>
    </location>
</feature>
<feature type="compositionally biased region" description="Basic and acidic residues" evidence="1">
    <location>
        <begin position="3812"/>
        <end position="3827"/>
    </location>
</feature>
<feature type="compositionally biased region" description="Basic and acidic residues" evidence="1">
    <location>
        <begin position="3237"/>
        <end position="3254"/>
    </location>
</feature>
<feature type="compositionally biased region" description="Basic and acidic residues" evidence="1">
    <location>
        <begin position="4000"/>
        <end position="4044"/>
    </location>
</feature>
<dbReference type="PANTHER" id="PTHR48125:SF10">
    <property type="entry name" value="OS12G0136300 PROTEIN"/>
    <property type="match status" value="1"/>
</dbReference>
<feature type="compositionally biased region" description="Basic and acidic residues" evidence="1">
    <location>
        <begin position="239"/>
        <end position="251"/>
    </location>
</feature>
<feature type="compositionally biased region" description="Basic and acidic residues" evidence="1">
    <location>
        <begin position="3886"/>
        <end position="3914"/>
    </location>
</feature>
<feature type="compositionally biased region" description="Basic and acidic residues" evidence="1">
    <location>
        <begin position="4550"/>
        <end position="4562"/>
    </location>
</feature>
<feature type="compositionally biased region" description="Low complexity" evidence="1">
    <location>
        <begin position="611"/>
        <end position="631"/>
    </location>
</feature>
<feature type="compositionally biased region" description="Basic and acidic residues" evidence="1">
    <location>
        <begin position="2582"/>
        <end position="2599"/>
    </location>
</feature>
<feature type="region of interest" description="Disordered" evidence="1">
    <location>
        <begin position="1026"/>
        <end position="1047"/>
    </location>
</feature>
<feature type="region of interest" description="Disordered" evidence="1">
    <location>
        <begin position="3673"/>
        <end position="3693"/>
    </location>
</feature>
<feature type="compositionally biased region" description="Basic and acidic residues" evidence="1">
    <location>
        <begin position="2280"/>
        <end position="2290"/>
    </location>
</feature>
<feature type="compositionally biased region" description="Basic and acidic residues" evidence="1">
    <location>
        <begin position="2648"/>
        <end position="2661"/>
    </location>
</feature>
<feature type="compositionally biased region" description="Basic and acidic residues" evidence="1">
    <location>
        <begin position="3771"/>
        <end position="3780"/>
    </location>
</feature>
<gene>
    <name evidence="2" type="ORF">TGDOM2_234230</name>
</gene>
<feature type="compositionally biased region" description="Basic and acidic residues" evidence="1">
    <location>
        <begin position="647"/>
        <end position="666"/>
    </location>
</feature>
<feature type="region of interest" description="Disordered" evidence="1">
    <location>
        <begin position="1145"/>
        <end position="1180"/>
    </location>
</feature>
<feature type="compositionally biased region" description="Basic and acidic residues" evidence="1">
    <location>
        <begin position="1823"/>
        <end position="1852"/>
    </location>
</feature>
<feature type="compositionally biased region" description="Low complexity" evidence="1">
    <location>
        <begin position="1715"/>
        <end position="1726"/>
    </location>
</feature>
<feature type="region of interest" description="Disordered" evidence="1">
    <location>
        <begin position="2724"/>
        <end position="2813"/>
    </location>
</feature>
<reference evidence="2 3" key="1">
    <citation type="submission" date="2014-02" db="EMBL/GenBank/DDBJ databases">
        <authorList>
            <person name="Sibley D."/>
            <person name="Venepally P."/>
            <person name="Karamycheva S."/>
            <person name="Hadjithomas M."/>
            <person name="Khan A."/>
            <person name="Brunk B."/>
            <person name="Roos D."/>
            <person name="Caler E."/>
            <person name="Lorenzi H."/>
        </authorList>
    </citation>
    <scope>NUCLEOTIDE SEQUENCE [LARGE SCALE GENOMIC DNA]</scope>
    <source>
        <strain evidence="2 3">GAB2-2007-GAL-DOM2</strain>
    </source>
</reference>
<feature type="compositionally biased region" description="Basic and acidic residues" evidence="1">
    <location>
        <begin position="4603"/>
        <end position="4615"/>
    </location>
</feature>
<feature type="region of interest" description="Disordered" evidence="1">
    <location>
        <begin position="133"/>
        <end position="333"/>
    </location>
</feature>
<feature type="compositionally biased region" description="Low complexity" evidence="1">
    <location>
        <begin position="15"/>
        <end position="34"/>
    </location>
</feature>
<feature type="compositionally biased region" description="Basic residues" evidence="1">
    <location>
        <begin position="4185"/>
        <end position="4194"/>
    </location>
</feature>
<feature type="compositionally biased region" description="Basic and acidic residues" evidence="1">
    <location>
        <begin position="1028"/>
        <end position="1037"/>
    </location>
</feature>
<feature type="compositionally biased region" description="Basic and acidic residues" evidence="1">
    <location>
        <begin position="3173"/>
        <end position="3187"/>
    </location>
</feature>
<organism evidence="2 3">
    <name type="scientific">Toxoplasma gondii GAB2-2007-GAL-DOM2</name>
    <dbReference type="NCBI Taxonomy" id="1130820"/>
    <lineage>
        <taxon>Eukaryota</taxon>
        <taxon>Sar</taxon>
        <taxon>Alveolata</taxon>
        <taxon>Apicomplexa</taxon>
        <taxon>Conoidasida</taxon>
        <taxon>Coccidia</taxon>
        <taxon>Eucoccidiorida</taxon>
        <taxon>Eimeriorina</taxon>
        <taxon>Sarcocystidae</taxon>
        <taxon>Toxoplasma</taxon>
    </lineage>
</organism>
<feature type="compositionally biased region" description="Low complexity" evidence="1">
    <location>
        <begin position="3673"/>
        <end position="3688"/>
    </location>
</feature>
<evidence type="ECO:0000313" key="3">
    <source>
        <dbReference type="Proteomes" id="UP000028837"/>
    </source>
</evidence>
<feature type="compositionally biased region" description="Low complexity" evidence="1">
    <location>
        <begin position="2264"/>
        <end position="2279"/>
    </location>
</feature>
<feature type="region of interest" description="Disordered" evidence="1">
    <location>
        <begin position="3043"/>
        <end position="3076"/>
    </location>
</feature>
<feature type="compositionally biased region" description="Basic and acidic residues" evidence="1">
    <location>
        <begin position="2781"/>
        <end position="2813"/>
    </location>
</feature>
<feature type="compositionally biased region" description="Basic residues" evidence="1">
    <location>
        <begin position="2015"/>
        <end position="2024"/>
    </location>
</feature>
<dbReference type="VEuPathDB" id="ToxoDB:TGDOM2_234230"/>
<feature type="region of interest" description="Disordered" evidence="1">
    <location>
        <begin position="346"/>
        <end position="405"/>
    </location>
</feature>
<feature type="compositionally biased region" description="Basic and acidic residues" evidence="1">
    <location>
        <begin position="1200"/>
        <end position="1211"/>
    </location>
</feature>
<feature type="compositionally biased region" description="Polar residues" evidence="1">
    <location>
        <begin position="2914"/>
        <end position="2929"/>
    </location>
</feature>
<feature type="compositionally biased region" description="Basic and acidic residues" evidence="1">
    <location>
        <begin position="282"/>
        <end position="293"/>
    </location>
</feature>
<feature type="compositionally biased region" description="Polar residues" evidence="1">
    <location>
        <begin position="2876"/>
        <end position="2885"/>
    </location>
</feature>
<feature type="compositionally biased region" description="Basic and acidic residues" evidence="1">
    <location>
        <begin position="1218"/>
        <end position="1227"/>
    </location>
</feature>
<feature type="region of interest" description="Disordered" evidence="1">
    <location>
        <begin position="1389"/>
        <end position="1428"/>
    </location>
</feature>
<feature type="region of interest" description="Disordered" evidence="1">
    <location>
        <begin position="1314"/>
        <end position="1371"/>
    </location>
</feature>
<feature type="region of interest" description="Disordered" evidence="1">
    <location>
        <begin position="570"/>
        <end position="631"/>
    </location>
</feature>
<accession>A0A086KNF9</accession>
<feature type="compositionally biased region" description="Basic and acidic residues" evidence="1">
    <location>
        <begin position="3961"/>
        <end position="3972"/>
    </location>
</feature>
<feature type="region of interest" description="Disordered" evidence="1">
    <location>
        <begin position="501"/>
        <end position="529"/>
    </location>
</feature>
<feature type="compositionally biased region" description="Basic and acidic residues" evidence="1">
    <location>
        <begin position="197"/>
        <end position="213"/>
    </location>
</feature>
<feature type="compositionally biased region" description="Low complexity" evidence="1">
    <location>
        <begin position="4174"/>
        <end position="4183"/>
    </location>
</feature>
<feature type="compositionally biased region" description="Acidic residues" evidence="1">
    <location>
        <begin position="2030"/>
        <end position="2045"/>
    </location>
</feature>
<feature type="compositionally biased region" description="Polar residues" evidence="1">
    <location>
        <begin position="735"/>
        <end position="750"/>
    </location>
</feature>
<proteinExistence type="predicted"/>